<proteinExistence type="predicted"/>
<accession>H8ZAE7</accession>
<dbReference type="Pfam" id="PF17009">
    <property type="entry name" value="DUF5090"/>
    <property type="match status" value="1"/>
</dbReference>
<keyword evidence="1" id="KW-0812">Transmembrane</keyword>
<protein>
    <submittedName>
        <fullName evidence="2">Uncharacterized protein</fullName>
    </submittedName>
</protein>
<gene>
    <name evidence="2" type="ORF">NERG_00568</name>
    <name evidence="3" type="ORF">NESG_02424</name>
</gene>
<evidence type="ECO:0000313" key="3">
    <source>
        <dbReference type="EMBL" id="KFG25102.1"/>
    </source>
</evidence>
<accession>A0A086IYY4</accession>
<evidence type="ECO:0000313" key="2">
    <source>
        <dbReference type="EMBL" id="EHY66928.1"/>
    </source>
</evidence>
<keyword evidence="1" id="KW-1133">Transmembrane helix</keyword>
<feature type="transmembrane region" description="Helical" evidence="1">
    <location>
        <begin position="117"/>
        <end position="139"/>
    </location>
</feature>
<evidence type="ECO:0000313" key="4">
    <source>
        <dbReference type="Proteomes" id="UP000054524"/>
    </source>
</evidence>
<reference evidence="2" key="1">
    <citation type="submission" date="2011-03" db="EMBL/GenBank/DDBJ databases">
        <title>The Genome Sequence of Nematocida sp1 strain ERTm2.</title>
        <authorList>
            <consortium name="The Broad Institute Genome Sequencing Platform"/>
            <consortium name="The Broad Institute Genome Sequencing Center for Infectious Disease"/>
            <person name="Cuomo C."/>
            <person name="Troemel E."/>
            <person name="Young S.K."/>
            <person name="Zeng Q."/>
            <person name="Gargeya S."/>
            <person name="Fitzgerald M."/>
            <person name="Haas B."/>
            <person name="Abouelleil A."/>
            <person name="Alvarado L."/>
            <person name="Arachchi H.M."/>
            <person name="Berlin A."/>
            <person name="Brown A."/>
            <person name="Chapman S.B."/>
            <person name="Chen Z."/>
            <person name="Dunbar C."/>
            <person name="Freedman E."/>
            <person name="Gearin G."/>
            <person name="Gellesch M."/>
            <person name="Goldberg J."/>
            <person name="Griggs A."/>
            <person name="Gujja S."/>
            <person name="Heilman E.R."/>
            <person name="Heiman D."/>
            <person name="Howarth C."/>
            <person name="Larson L."/>
            <person name="Lui A."/>
            <person name="MacDonald P.J.P."/>
            <person name="Mehta T."/>
            <person name="Montmayeur A."/>
            <person name="Murphy C."/>
            <person name="Neiman D."/>
            <person name="Pearson M."/>
            <person name="Priest M."/>
            <person name="Roberts A."/>
            <person name="Saif S."/>
            <person name="Shea T."/>
            <person name="Shenoy N."/>
            <person name="Sisk P."/>
            <person name="Stolte C."/>
            <person name="Sykes S."/>
            <person name="White J."/>
            <person name="Yandava C."/>
            <person name="Wortman J."/>
            <person name="Nusbaum C."/>
            <person name="Birren B."/>
        </authorList>
    </citation>
    <scope>NUCLEOTIDE SEQUENCE</scope>
    <source>
        <strain evidence="2">ERTm2</strain>
    </source>
</reference>
<reference evidence="3 4" key="3">
    <citation type="journal article" date="2014" name="Genome Announc.">
        <title>Genome Sequence of the Microsporidian Species Nematocida sp1 Strain ERTm6 (ATCC PRA-372).</title>
        <authorList>
            <person name="Bakowski M.A."/>
            <person name="Priest M."/>
            <person name="Young S."/>
            <person name="Cuomo C.A."/>
            <person name="Troemel E.R."/>
        </authorList>
    </citation>
    <scope>NUCLEOTIDE SEQUENCE [LARGE SCALE GENOMIC DNA]</scope>
    <source>
        <strain evidence="3 4">ERTm6</strain>
    </source>
</reference>
<keyword evidence="4" id="KW-1185">Reference proteome</keyword>
<dbReference type="OrthoDB" id="2190986at2759"/>
<dbReference type="EMBL" id="JH604633">
    <property type="protein sequence ID" value="EHY66928.1"/>
    <property type="molecule type" value="Genomic_DNA"/>
</dbReference>
<keyword evidence="1" id="KW-0472">Membrane</keyword>
<evidence type="ECO:0000256" key="1">
    <source>
        <dbReference type="SAM" id="Phobius"/>
    </source>
</evidence>
<name>H8ZAE7_NEMA1</name>
<sequence length="187" mass="20428">MNSNTENNENSKTKAVAEKMKATDDQAHMQVQKIKDSKLGKLLPTEYDRVSTKQVALISLILNAVVGVFTYALCIALFSTNPMASFAKSAWGIVLGILYLLSFGHDLFVYLTDKGTMLLSFLGLRALSLLGTIVVTLFLSGVSATLMFKSFIILINILACVAYMYIFSIYISHIKTGGSVSGDHQEV</sequence>
<dbReference type="AlphaFoldDB" id="H8ZAE7"/>
<dbReference type="Proteomes" id="UP000054524">
    <property type="component" value="Unassembled WGS sequence"/>
</dbReference>
<dbReference type="EMBL" id="AKIJ01000007">
    <property type="protein sequence ID" value="KFG25102.1"/>
    <property type="molecule type" value="Genomic_DNA"/>
</dbReference>
<dbReference type="InterPro" id="IPR031539">
    <property type="entry name" value="DUF5090"/>
</dbReference>
<dbReference type="Proteomes" id="UP000005622">
    <property type="component" value="Unassembled WGS sequence"/>
</dbReference>
<dbReference type="HOGENOM" id="CLU_1454807_0_0_1"/>
<feature type="transmembrane region" description="Helical" evidence="1">
    <location>
        <begin position="90"/>
        <end position="111"/>
    </location>
</feature>
<organism evidence="2">
    <name type="scientific">Nematocida ausubeli (strain ATCC PRA-371 / ERTm2)</name>
    <name type="common">Nematode killer fungus</name>
    <dbReference type="NCBI Taxonomy" id="1913371"/>
    <lineage>
        <taxon>Eukaryota</taxon>
        <taxon>Fungi</taxon>
        <taxon>Fungi incertae sedis</taxon>
        <taxon>Microsporidia</taxon>
        <taxon>Nematocida</taxon>
    </lineage>
</organism>
<feature type="transmembrane region" description="Helical" evidence="1">
    <location>
        <begin position="55"/>
        <end position="78"/>
    </location>
</feature>
<reference evidence="3" key="2">
    <citation type="submission" date="2012-10" db="EMBL/GenBank/DDBJ databases">
        <authorList>
            <consortium name="The Broad Institute Genome Sequencing Platform"/>
            <consortium name="The Broad Institute Genome Sequencing Center for Infectious Disease"/>
            <person name="Cuomo C."/>
            <person name="Troemel E."/>
            <person name="Walker B."/>
            <person name="Young S.K."/>
            <person name="Zeng Q."/>
            <person name="Gargeya S."/>
            <person name="Fitzgerald M."/>
            <person name="Haas B."/>
            <person name="Abouelleil A."/>
            <person name="Alvarado L."/>
            <person name="Arachchi H.M."/>
            <person name="Berlin A.M."/>
            <person name="Chapman S.B."/>
            <person name="Goldberg J."/>
            <person name="Griggs A."/>
            <person name="Gujja S."/>
            <person name="Hansen M."/>
            <person name="Howarth C."/>
            <person name="Imamovic A."/>
            <person name="Larimer J."/>
            <person name="McCowan C."/>
            <person name="Murphy C."/>
            <person name="Neiman D."/>
            <person name="Pearson M."/>
            <person name="Priest M."/>
            <person name="Roberts A."/>
            <person name="Saif S."/>
            <person name="Shea T."/>
            <person name="Sisk P."/>
            <person name="Sykes S."/>
            <person name="Wortman J."/>
            <person name="Nusbaum C."/>
            <person name="Birren B."/>
        </authorList>
    </citation>
    <scope>NUCLEOTIDE SEQUENCE</scope>
    <source>
        <strain evidence="3">ERTm6</strain>
    </source>
</reference>
<feature type="transmembrane region" description="Helical" evidence="1">
    <location>
        <begin position="151"/>
        <end position="171"/>
    </location>
</feature>